<sequence length="69" mass="7554">MHERDYLPGLVEDRTTTVPGAQEPICFVESMLRSADAGALSTITEAVTSPTVTARREINISSPLPWTYC</sequence>
<organism evidence="1 2">
    <name type="scientific">Hyphomicrobium denitrificans 1NES1</name>
    <dbReference type="NCBI Taxonomy" id="670307"/>
    <lineage>
        <taxon>Bacteria</taxon>
        <taxon>Pseudomonadati</taxon>
        <taxon>Pseudomonadota</taxon>
        <taxon>Alphaproteobacteria</taxon>
        <taxon>Hyphomicrobiales</taxon>
        <taxon>Hyphomicrobiaceae</taxon>
        <taxon>Hyphomicrobium</taxon>
    </lineage>
</organism>
<evidence type="ECO:0000313" key="1">
    <source>
        <dbReference type="EMBL" id="AGK57005.1"/>
    </source>
</evidence>
<dbReference type="Proteomes" id="UP000005952">
    <property type="component" value="Chromosome"/>
</dbReference>
<dbReference type="AlphaFoldDB" id="N0BA91"/>
<keyword evidence="2" id="KW-1185">Reference proteome</keyword>
<proteinExistence type="predicted"/>
<evidence type="ECO:0000313" key="2">
    <source>
        <dbReference type="Proteomes" id="UP000005952"/>
    </source>
</evidence>
<dbReference type="HOGENOM" id="CLU_2770310_0_0_5"/>
<reference evidence="1 2" key="1">
    <citation type="journal article" date="2013" name="Genome Announc.">
        <title>Genome sequences for three denitrifying bacterial strains isolated from a uranium- and nitrate-contaminated subsurface environment.</title>
        <authorList>
            <person name="Venkatramanan R."/>
            <person name="Prakash O."/>
            <person name="Woyke T."/>
            <person name="Chain P."/>
            <person name="Goodwin L.A."/>
            <person name="Watson D."/>
            <person name="Brooks S."/>
            <person name="Kostka J.E."/>
            <person name="Green S.J."/>
        </authorList>
    </citation>
    <scope>NUCLEOTIDE SEQUENCE [LARGE SCALE GENOMIC DNA]</scope>
    <source>
        <strain evidence="1 2">1NES1</strain>
    </source>
</reference>
<protein>
    <submittedName>
        <fullName evidence="1">Uncharacterized protein</fullName>
    </submittedName>
</protein>
<dbReference type="KEGG" id="hdt:HYPDE_26623"/>
<dbReference type="EMBL" id="CP005587">
    <property type="protein sequence ID" value="AGK57005.1"/>
    <property type="molecule type" value="Genomic_DNA"/>
</dbReference>
<name>N0BA91_9HYPH</name>
<gene>
    <name evidence="1" type="ORF">HYPDE_26623</name>
</gene>
<accession>N0BA91</accession>